<keyword evidence="2" id="KW-1185">Reference proteome</keyword>
<comment type="caution">
    <text evidence="1">The sequence shown here is derived from an EMBL/GenBank/DDBJ whole genome shotgun (WGS) entry which is preliminary data.</text>
</comment>
<sequence>MTQAQIHLELVQSERQSHAAGEPELHANWKNTSDVSLNMWLRRVALAQHFSKPTFRSIGFKWKSSAYMPEAMCLVAAMPSRDDSDCHPETQLLRLPSQLPSSTHASNPCLVDMECKLRYAQATDSIAELRQSLIVCAHLTKYKVDQVSGQNPNTRARTLLNKAEARTNRIAMRYSVAWKSYLTLAGSGLGMVLICMKHCMLNGPRHSAQMQRWAEEVQLLQEEMHHVLQFSEYRATWWEDRKSLRMPGLLLDLSDGIHAYAAKQASIFRDRAKDFVWIWKTLGVDIIHSDED</sequence>
<reference evidence="1" key="1">
    <citation type="journal article" date="2020" name="Nat. Commun.">
        <title>Large-scale genome sequencing of mycorrhizal fungi provides insights into the early evolution of symbiotic traits.</title>
        <authorList>
            <person name="Miyauchi S."/>
            <person name="Kiss E."/>
            <person name="Kuo A."/>
            <person name="Drula E."/>
            <person name="Kohler A."/>
            <person name="Sanchez-Garcia M."/>
            <person name="Morin E."/>
            <person name="Andreopoulos B."/>
            <person name="Barry K.W."/>
            <person name="Bonito G."/>
            <person name="Buee M."/>
            <person name="Carver A."/>
            <person name="Chen C."/>
            <person name="Cichocki N."/>
            <person name="Clum A."/>
            <person name="Culley D."/>
            <person name="Crous P.W."/>
            <person name="Fauchery L."/>
            <person name="Girlanda M."/>
            <person name="Hayes R.D."/>
            <person name="Keri Z."/>
            <person name="LaButti K."/>
            <person name="Lipzen A."/>
            <person name="Lombard V."/>
            <person name="Magnuson J."/>
            <person name="Maillard F."/>
            <person name="Murat C."/>
            <person name="Nolan M."/>
            <person name="Ohm R.A."/>
            <person name="Pangilinan J."/>
            <person name="Pereira M.F."/>
            <person name="Perotto S."/>
            <person name="Peter M."/>
            <person name="Pfister S."/>
            <person name="Riley R."/>
            <person name="Sitrit Y."/>
            <person name="Stielow J.B."/>
            <person name="Szollosi G."/>
            <person name="Zifcakova L."/>
            <person name="Stursova M."/>
            <person name="Spatafora J.W."/>
            <person name="Tedersoo L."/>
            <person name="Vaario L.M."/>
            <person name="Yamada A."/>
            <person name="Yan M."/>
            <person name="Wang P."/>
            <person name="Xu J."/>
            <person name="Bruns T."/>
            <person name="Baldrian P."/>
            <person name="Vilgalys R."/>
            <person name="Dunand C."/>
            <person name="Henrissat B."/>
            <person name="Grigoriev I.V."/>
            <person name="Hibbett D."/>
            <person name="Nagy L.G."/>
            <person name="Martin F.M."/>
        </authorList>
    </citation>
    <scope>NUCLEOTIDE SEQUENCE</scope>
    <source>
        <strain evidence="1">UP504</strain>
    </source>
</reference>
<name>A0A9P6ADL1_9AGAM</name>
<organism evidence="1 2">
    <name type="scientific">Hydnum rufescens UP504</name>
    <dbReference type="NCBI Taxonomy" id="1448309"/>
    <lineage>
        <taxon>Eukaryota</taxon>
        <taxon>Fungi</taxon>
        <taxon>Dikarya</taxon>
        <taxon>Basidiomycota</taxon>
        <taxon>Agaricomycotina</taxon>
        <taxon>Agaricomycetes</taxon>
        <taxon>Cantharellales</taxon>
        <taxon>Hydnaceae</taxon>
        <taxon>Hydnum</taxon>
    </lineage>
</organism>
<proteinExistence type="predicted"/>
<gene>
    <name evidence="1" type="ORF">BS47DRAFT_1369295</name>
</gene>
<dbReference type="AlphaFoldDB" id="A0A9P6ADL1"/>
<dbReference type="EMBL" id="MU129304">
    <property type="protein sequence ID" value="KAF9503756.1"/>
    <property type="molecule type" value="Genomic_DNA"/>
</dbReference>
<protein>
    <submittedName>
        <fullName evidence="1">Uncharacterized protein</fullName>
    </submittedName>
</protein>
<accession>A0A9P6ADL1</accession>
<dbReference type="Proteomes" id="UP000886523">
    <property type="component" value="Unassembled WGS sequence"/>
</dbReference>
<evidence type="ECO:0000313" key="2">
    <source>
        <dbReference type="Proteomes" id="UP000886523"/>
    </source>
</evidence>
<evidence type="ECO:0000313" key="1">
    <source>
        <dbReference type="EMBL" id="KAF9503756.1"/>
    </source>
</evidence>
<dbReference type="OrthoDB" id="3062870at2759"/>